<protein>
    <submittedName>
        <fullName evidence="2">Glucokinase</fullName>
    </submittedName>
</protein>
<evidence type="ECO:0000313" key="3">
    <source>
        <dbReference type="Proteomes" id="UP000198546"/>
    </source>
</evidence>
<evidence type="ECO:0000313" key="2">
    <source>
        <dbReference type="EMBL" id="SDE01131.1"/>
    </source>
</evidence>
<dbReference type="EMBL" id="LT629688">
    <property type="protein sequence ID" value="SDE01131.1"/>
    <property type="molecule type" value="Genomic_DNA"/>
</dbReference>
<dbReference type="RefSeq" id="WP_157677086.1">
    <property type="nucleotide sequence ID" value="NZ_LT629688.1"/>
</dbReference>
<comment type="similarity">
    <text evidence="1">Belongs to the ROK (NagC/XylR) family.</text>
</comment>
<dbReference type="OrthoDB" id="8772678at2"/>
<dbReference type="PANTHER" id="PTHR18964">
    <property type="entry name" value="ROK (REPRESSOR, ORF, KINASE) FAMILY"/>
    <property type="match status" value="1"/>
</dbReference>
<reference evidence="2 3" key="1">
    <citation type="submission" date="2016-10" db="EMBL/GenBank/DDBJ databases">
        <authorList>
            <person name="de Groot N.N."/>
        </authorList>
    </citation>
    <scope>NUCLEOTIDE SEQUENCE [LARGE SCALE GENOMIC DNA]</scope>
    <source>
        <strain evidence="2 3">MON 2.2</strain>
    </source>
</reference>
<dbReference type="Proteomes" id="UP000198546">
    <property type="component" value="Chromosome i"/>
</dbReference>
<dbReference type="InterPro" id="IPR043129">
    <property type="entry name" value="ATPase_NBD"/>
</dbReference>
<keyword evidence="2" id="KW-0808">Transferase</keyword>
<sequence length="304" mass="30306">MSQPRAAIGLDVGGTATKAVVCDDDGQILARAEVPTPPQAVGLMDSLAAVVVTLEAAVPAGTVLEPAVALCVPGIVDDTRGVAVHSTNLGWRDAPLAAQLAERLGRPALLGHDVRAGGLAELRWGAAAGSASMMFVAVGTGIATALVLDGRPVVAGGYAGESGHVLVPDPDSGQPVLLEQVASASAIARRWSERSGRTAAGSLEVFQAAEQEDPVAAEVIADAVEVLADVLACQLALVGPVPVVVGGGLSKAGDAVLRPLRSEIDRRLVLFDAPPVTAARLGSWAGAMGSAALALGAGRAEGAA</sequence>
<accession>A0A1G6ZFA2</accession>
<proteinExistence type="inferred from homology"/>
<keyword evidence="3" id="KW-1185">Reference proteome</keyword>
<gene>
    <name evidence="2" type="ORF">SAMN04489747_2272</name>
</gene>
<dbReference type="Gene3D" id="3.30.420.40">
    <property type="match status" value="2"/>
</dbReference>
<dbReference type="STRING" id="675864.SAMN04489747_2272"/>
<dbReference type="Pfam" id="PF00480">
    <property type="entry name" value="ROK"/>
    <property type="match status" value="1"/>
</dbReference>
<evidence type="ECO:0000256" key="1">
    <source>
        <dbReference type="ARBA" id="ARBA00006479"/>
    </source>
</evidence>
<organism evidence="2 3">
    <name type="scientific">Auraticoccus monumenti</name>
    <dbReference type="NCBI Taxonomy" id="675864"/>
    <lineage>
        <taxon>Bacteria</taxon>
        <taxon>Bacillati</taxon>
        <taxon>Actinomycetota</taxon>
        <taxon>Actinomycetes</taxon>
        <taxon>Propionibacteriales</taxon>
        <taxon>Propionibacteriaceae</taxon>
        <taxon>Auraticoccus</taxon>
    </lineage>
</organism>
<dbReference type="InterPro" id="IPR000600">
    <property type="entry name" value="ROK"/>
</dbReference>
<dbReference type="SUPFAM" id="SSF53067">
    <property type="entry name" value="Actin-like ATPase domain"/>
    <property type="match status" value="1"/>
</dbReference>
<name>A0A1G6ZFA2_9ACTN</name>
<dbReference type="PANTHER" id="PTHR18964:SF149">
    <property type="entry name" value="BIFUNCTIONAL UDP-N-ACETYLGLUCOSAMINE 2-EPIMERASE_N-ACETYLMANNOSAMINE KINASE"/>
    <property type="match status" value="1"/>
</dbReference>
<dbReference type="GO" id="GO:0016301">
    <property type="term" value="F:kinase activity"/>
    <property type="evidence" value="ECO:0007669"/>
    <property type="project" value="UniProtKB-KW"/>
</dbReference>
<keyword evidence="2" id="KW-0418">Kinase</keyword>
<dbReference type="AlphaFoldDB" id="A0A1G6ZFA2"/>